<dbReference type="Gene3D" id="1.10.10.410">
    <property type="match status" value="1"/>
</dbReference>
<keyword evidence="12" id="KW-0808">Transferase</keyword>
<evidence type="ECO:0000259" key="11">
    <source>
        <dbReference type="SMART" id="SM00845"/>
    </source>
</evidence>
<evidence type="ECO:0000256" key="4">
    <source>
        <dbReference type="ARBA" id="ARBA00022741"/>
    </source>
</evidence>
<evidence type="ECO:0000256" key="2">
    <source>
        <dbReference type="ARBA" id="ARBA00011123"/>
    </source>
</evidence>
<accession>A0A537LHF6</accession>
<dbReference type="PANTHER" id="PTHR11659:SF0">
    <property type="entry name" value="GLUTAMYL-TRNA(GLN) AMIDOTRANSFERASE SUBUNIT B, MITOCHONDRIAL"/>
    <property type="match status" value="1"/>
</dbReference>
<dbReference type="GO" id="GO:0005524">
    <property type="term" value="F:ATP binding"/>
    <property type="evidence" value="ECO:0007669"/>
    <property type="project" value="UniProtKB-KW"/>
</dbReference>
<dbReference type="GO" id="GO:0016740">
    <property type="term" value="F:transferase activity"/>
    <property type="evidence" value="ECO:0007669"/>
    <property type="project" value="UniProtKB-KW"/>
</dbReference>
<dbReference type="InterPro" id="IPR017958">
    <property type="entry name" value="Gln-tRNA_amidoTrfase_suB_CS"/>
</dbReference>
<evidence type="ECO:0000256" key="6">
    <source>
        <dbReference type="ARBA" id="ARBA00022917"/>
    </source>
</evidence>
<comment type="catalytic activity">
    <reaction evidence="8 10">
        <text>L-aspartyl-tRNA(Asn) + L-glutamine + ATP + H2O = L-asparaginyl-tRNA(Asn) + L-glutamate + ADP + phosphate + 2 H(+)</text>
        <dbReference type="Rhea" id="RHEA:14513"/>
        <dbReference type="Rhea" id="RHEA-COMP:9674"/>
        <dbReference type="Rhea" id="RHEA-COMP:9677"/>
        <dbReference type="ChEBI" id="CHEBI:15377"/>
        <dbReference type="ChEBI" id="CHEBI:15378"/>
        <dbReference type="ChEBI" id="CHEBI:29985"/>
        <dbReference type="ChEBI" id="CHEBI:30616"/>
        <dbReference type="ChEBI" id="CHEBI:43474"/>
        <dbReference type="ChEBI" id="CHEBI:58359"/>
        <dbReference type="ChEBI" id="CHEBI:78515"/>
        <dbReference type="ChEBI" id="CHEBI:78516"/>
        <dbReference type="ChEBI" id="CHEBI:456216"/>
    </reaction>
</comment>
<dbReference type="Pfam" id="PF02637">
    <property type="entry name" value="GatB_Yqey"/>
    <property type="match status" value="1"/>
</dbReference>
<keyword evidence="5 10" id="KW-0067">ATP-binding</keyword>
<dbReference type="Pfam" id="PF02934">
    <property type="entry name" value="GatB_N"/>
    <property type="match status" value="1"/>
</dbReference>
<organism evidence="12 13">
    <name type="scientific">Candidatus Segetimicrobium genomatis</name>
    <dbReference type="NCBI Taxonomy" id="2569760"/>
    <lineage>
        <taxon>Bacteria</taxon>
        <taxon>Bacillati</taxon>
        <taxon>Candidatus Sysuimicrobiota</taxon>
        <taxon>Candidatus Sysuimicrobiia</taxon>
        <taxon>Candidatus Sysuimicrobiales</taxon>
        <taxon>Candidatus Segetimicrobiaceae</taxon>
        <taxon>Candidatus Segetimicrobium</taxon>
    </lineage>
</organism>
<dbReference type="NCBIfam" id="NF004012">
    <property type="entry name" value="PRK05477.1-2"/>
    <property type="match status" value="1"/>
</dbReference>
<dbReference type="InterPro" id="IPR042114">
    <property type="entry name" value="GatB_C_1"/>
</dbReference>
<dbReference type="Proteomes" id="UP000318661">
    <property type="component" value="Unassembled WGS sequence"/>
</dbReference>
<dbReference type="GO" id="GO:0050566">
    <property type="term" value="F:asparaginyl-tRNA synthase (glutamine-hydrolyzing) activity"/>
    <property type="evidence" value="ECO:0007669"/>
    <property type="project" value="RHEA"/>
</dbReference>
<comment type="similarity">
    <text evidence="1 10">Belongs to the GatB/GatE family. GatB subfamily.</text>
</comment>
<dbReference type="FunFam" id="1.10.10.410:FF:000001">
    <property type="entry name" value="Aspartyl/glutamyl-tRNA(Asn/Gln) amidotransferase subunit B"/>
    <property type="match status" value="1"/>
</dbReference>
<dbReference type="InterPro" id="IPR018027">
    <property type="entry name" value="Asn/Gln_amidotransferase"/>
</dbReference>
<dbReference type="SUPFAM" id="SSF89095">
    <property type="entry name" value="GatB/YqeY motif"/>
    <property type="match status" value="1"/>
</dbReference>
<name>A0A537LHF6_9BACT</name>
<dbReference type="NCBIfam" id="TIGR00133">
    <property type="entry name" value="gatB"/>
    <property type="match status" value="1"/>
</dbReference>
<evidence type="ECO:0000256" key="7">
    <source>
        <dbReference type="ARBA" id="ARBA00024799"/>
    </source>
</evidence>
<dbReference type="SUPFAM" id="SSF55931">
    <property type="entry name" value="Glutamine synthetase/guanido kinase"/>
    <property type="match status" value="1"/>
</dbReference>
<evidence type="ECO:0000256" key="5">
    <source>
        <dbReference type="ARBA" id="ARBA00022840"/>
    </source>
</evidence>
<dbReference type="EMBL" id="VBAJ01000180">
    <property type="protein sequence ID" value="TMJ07425.1"/>
    <property type="molecule type" value="Genomic_DNA"/>
</dbReference>
<dbReference type="InterPro" id="IPR006075">
    <property type="entry name" value="Asn/Gln-tRNA_Trfase_suB/E_cat"/>
</dbReference>
<dbReference type="SMART" id="SM00845">
    <property type="entry name" value="GatB_Yqey"/>
    <property type="match status" value="1"/>
</dbReference>
<dbReference type="InterPro" id="IPR023168">
    <property type="entry name" value="GatB_Yqey_C_2"/>
</dbReference>
<comment type="catalytic activity">
    <reaction evidence="9 10">
        <text>L-glutamyl-tRNA(Gln) + L-glutamine + ATP + H2O = L-glutaminyl-tRNA(Gln) + L-glutamate + ADP + phosphate + H(+)</text>
        <dbReference type="Rhea" id="RHEA:17521"/>
        <dbReference type="Rhea" id="RHEA-COMP:9681"/>
        <dbReference type="Rhea" id="RHEA-COMP:9684"/>
        <dbReference type="ChEBI" id="CHEBI:15377"/>
        <dbReference type="ChEBI" id="CHEBI:15378"/>
        <dbReference type="ChEBI" id="CHEBI:29985"/>
        <dbReference type="ChEBI" id="CHEBI:30616"/>
        <dbReference type="ChEBI" id="CHEBI:43474"/>
        <dbReference type="ChEBI" id="CHEBI:58359"/>
        <dbReference type="ChEBI" id="CHEBI:78520"/>
        <dbReference type="ChEBI" id="CHEBI:78521"/>
        <dbReference type="ChEBI" id="CHEBI:456216"/>
    </reaction>
</comment>
<dbReference type="HAMAP" id="MF_00121">
    <property type="entry name" value="GatB"/>
    <property type="match status" value="1"/>
</dbReference>
<dbReference type="InterPro" id="IPR004413">
    <property type="entry name" value="GatB"/>
</dbReference>
<keyword evidence="4 10" id="KW-0547">Nucleotide-binding</keyword>
<reference evidence="12 13" key="1">
    <citation type="journal article" date="2019" name="Nat. Microbiol.">
        <title>Mediterranean grassland soil C-N compound turnover is dependent on rainfall and depth, and is mediated by genomically divergent microorganisms.</title>
        <authorList>
            <person name="Diamond S."/>
            <person name="Andeer P.F."/>
            <person name="Li Z."/>
            <person name="Crits-Christoph A."/>
            <person name="Burstein D."/>
            <person name="Anantharaman K."/>
            <person name="Lane K.R."/>
            <person name="Thomas B.C."/>
            <person name="Pan C."/>
            <person name="Northen T.R."/>
            <person name="Banfield J.F."/>
        </authorList>
    </citation>
    <scope>NUCLEOTIDE SEQUENCE [LARGE SCALE GENOMIC DNA]</scope>
    <source>
        <strain evidence="12">NP_2</strain>
    </source>
</reference>
<dbReference type="NCBIfam" id="NF004014">
    <property type="entry name" value="PRK05477.1-4"/>
    <property type="match status" value="1"/>
</dbReference>
<comment type="function">
    <text evidence="7 10">Allows the formation of correctly charged Asn-tRNA(Asn) or Gln-tRNA(Gln) through the transamidation of misacylated Asp-tRNA(Asn) or Glu-tRNA(Gln) in organisms which lack either or both of asparaginyl-tRNA or glutaminyl-tRNA synthetases. The reaction takes place in the presence of glutamine and ATP through an activated phospho-Asp-tRNA(Asn) or phospho-Glu-tRNA(Gln).</text>
</comment>
<sequence length="478" mass="53756">MQFEVVIGLEIHVQLLTASKMFCACPVTFGAPPNTLICPVCLGLPGSLPVLNRKVVDLGLRTAAALGCTVHPTSQFHRKNYYYPDLPKNYQITQYRYKVHPPLATDGSLAIPGRRIGIRRVHLEEDTGRLVHAEERGQVRYSLVDFNRSGVPLMEIVTEPDLRSPQEARIFLARLRAVLQAIEVSTGRMEEGSLRCDANVSLRRPGAELGIRTEVKNMNSLRSVERALAYEVERQRAVLDRGQPVRQETRHWDEHRGITFSSRTKEEAQDYRYFPEPDLVPIDVAPQWVAQIRASLPELPEAKRRRYVEAYGLSEYDADLLTSSEALARFFEETVRLFPHPKAVCNWLVGDMTAYLNAAGKEIDELPVTPVHLAELLQLIERGAISGRTAKEILGEMLAQGRRPELIVGERGVAQISDEVSLGRLVDEVLTEHPEPVSEVRAGKTQALTFLVGQVMKKSRGRANPELVNRLLREKLRS</sequence>
<dbReference type="FunFam" id="1.10.150.380:FF:000001">
    <property type="entry name" value="Aspartyl/glutamyl-tRNA(Asn/Gln) amidotransferase subunit B"/>
    <property type="match status" value="1"/>
</dbReference>
<dbReference type="GO" id="GO:0070681">
    <property type="term" value="P:glutaminyl-tRNAGln biosynthesis via transamidation"/>
    <property type="evidence" value="ECO:0007669"/>
    <property type="project" value="TreeGrafter"/>
</dbReference>
<comment type="subunit">
    <text evidence="2 10">Heterotrimer of A, B and C subunits.</text>
</comment>
<dbReference type="Gene3D" id="1.10.150.380">
    <property type="entry name" value="GatB domain, N-terminal subdomain"/>
    <property type="match status" value="1"/>
</dbReference>
<dbReference type="GO" id="GO:0006412">
    <property type="term" value="P:translation"/>
    <property type="evidence" value="ECO:0007669"/>
    <property type="project" value="UniProtKB-UniRule"/>
</dbReference>
<keyword evidence="6 10" id="KW-0648">Protein biosynthesis</keyword>
<keyword evidence="3 10" id="KW-0436">Ligase</keyword>
<dbReference type="InterPro" id="IPR003789">
    <property type="entry name" value="Asn/Gln_tRNA_amidoTrase-B-like"/>
</dbReference>
<dbReference type="EC" id="6.3.5.-" evidence="10"/>
<evidence type="ECO:0000256" key="8">
    <source>
        <dbReference type="ARBA" id="ARBA00047380"/>
    </source>
</evidence>
<dbReference type="InterPro" id="IPR014746">
    <property type="entry name" value="Gln_synth/guanido_kin_cat_dom"/>
</dbReference>
<evidence type="ECO:0000256" key="10">
    <source>
        <dbReference type="HAMAP-Rule" id="MF_00121"/>
    </source>
</evidence>
<dbReference type="GO" id="GO:0050567">
    <property type="term" value="F:glutaminyl-tRNA synthase (glutamine-hydrolyzing) activity"/>
    <property type="evidence" value="ECO:0007669"/>
    <property type="project" value="UniProtKB-UniRule"/>
</dbReference>
<proteinExistence type="inferred from homology"/>
<gene>
    <name evidence="10 12" type="primary">gatB</name>
    <name evidence="12" type="ORF">E6G99_06770</name>
</gene>
<dbReference type="InterPro" id="IPR017959">
    <property type="entry name" value="Asn/Gln-tRNA_amidoTrfase_suB/E"/>
</dbReference>
<evidence type="ECO:0000256" key="9">
    <source>
        <dbReference type="ARBA" id="ARBA00047913"/>
    </source>
</evidence>
<evidence type="ECO:0000313" key="13">
    <source>
        <dbReference type="Proteomes" id="UP000318661"/>
    </source>
</evidence>
<evidence type="ECO:0000256" key="1">
    <source>
        <dbReference type="ARBA" id="ARBA00005306"/>
    </source>
</evidence>
<evidence type="ECO:0000256" key="3">
    <source>
        <dbReference type="ARBA" id="ARBA00022598"/>
    </source>
</evidence>
<evidence type="ECO:0000313" key="12">
    <source>
        <dbReference type="EMBL" id="TMJ07425.1"/>
    </source>
</evidence>
<feature type="domain" description="Asn/Gln amidotransferase" evidence="11">
    <location>
        <begin position="329"/>
        <end position="476"/>
    </location>
</feature>
<dbReference type="PANTHER" id="PTHR11659">
    <property type="entry name" value="GLUTAMYL-TRNA GLN AMIDOTRANSFERASE SUBUNIT B MITOCHONDRIAL AND PROKARYOTIC PET112-RELATED"/>
    <property type="match status" value="1"/>
</dbReference>
<dbReference type="PROSITE" id="PS01234">
    <property type="entry name" value="GATB"/>
    <property type="match status" value="1"/>
</dbReference>
<comment type="caution">
    <text evidence="12">The sequence shown here is derived from an EMBL/GenBank/DDBJ whole genome shotgun (WGS) entry which is preliminary data.</text>
</comment>
<protein>
    <recommendedName>
        <fullName evidence="10">Aspartyl/glutamyl-tRNA(Asn/Gln) amidotransferase subunit B</fullName>
        <shortName evidence="10">Asp/Glu-ADT subunit B</shortName>
        <ecNumber evidence="10">6.3.5.-</ecNumber>
    </recommendedName>
</protein>
<dbReference type="AlphaFoldDB" id="A0A537LHF6"/>